<proteinExistence type="predicted"/>
<reference evidence="2 3" key="1">
    <citation type="submission" date="2024-02" db="EMBL/GenBank/DDBJ databases">
        <title>A novel Gemmatimonadota bacterium.</title>
        <authorList>
            <person name="Du Z.-J."/>
            <person name="Ye Y.-Q."/>
        </authorList>
    </citation>
    <scope>NUCLEOTIDE SEQUENCE [LARGE SCALE GENOMIC DNA]</scope>
    <source>
        <strain evidence="2 3">DH-20</strain>
    </source>
</reference>
<keyword evidence="1" id="KW-0732">Signal</keyword>
<sequence length="186" mass="20606">MTVHRTALFVGLLLWLCPSVAQAQTRADSIDMLVRAVVELAGPPDDEDPRFLDPRAASEGSDIDRAAFEALEALGFEAWDEGGVRPGIEWWRTGRIGHHEGSTVVTASSWGYRGGDGTLNTHIHTMMYRVENSHGGMVLHRDGIGAIGDGYIAPECVDDYFTRTEDRRGACHRRFTDSGRPPWIRE</sequence>
<feature type="chain" id="PRO_5045491878" evidence="1">
    <location>
        <begin position="24"/>
        <end position="186"/>
    </location>
</feature>
<evidence type="ECO:0000313" key="3">
    <source>
        <dbReference type="Proteomes" id="UP001484239"/>
    </source>
</evidence>
<evidence type="ECO:0000256" key="1">
    <source>
        <dbReference type="SAM" id="SignalP"/>
    </source>
</evidence>
<organism evidence="2 3">
    <name type="scientific">Gaopeijia maritima</name>
    <dbReference type="NCBI Taxonomy" id="3119007"/>
    <lineage>
        <taxon>Bacteria</taxon>
        <taxon>Pseudomonadati</taxon>
        <taxon>Gemmatimonadota</taxon>
        <taxon>Longimicrobiia</taxon>
        <taxon>Gaopeijiales</taxon>
        <taxon>Gaopeijiaceae</taxon>
        <taxon>Gaopeijia</taxon>
    </lineage>
</organism>
<dbReference type="RefSeq" id="WP_405275172.1">
    <property type="nucleotide sequence ID" value="NZ_JBBHLI010000002.1"/>
</dbReference>
<dbReference type="Proteomes" id="UP001484239">
    <property type="component" value="Unassembled WGS sequence"/>
</dbReference>
<name>A0ABU9E9N5_9BACT</name>
<gene>
    <name evidence="2" type="ORF">WI372_04870</name>
</gene>
<evidence type="ECO:0000313" key="2">
    <source>
        <dbReference type="EMBL" id="MEK9500300.1"/>
    </source>
</evidence>
<accession>A0ABU9E9N5</accession>
<comment type="caution">
    <text evidence="2">The sequence shown here is derived from an EMBL/GenBank/DDBJ whole genome shotgun (WGS) entry which is preliminary data.</text>
</comment>
<dbReference type="EMBL" id="JBBHLI010000002">
    <property type="protein sequence ID" value="MEK9500300.1"/>
    <property type="molecule type" value="Genomic_DNA"/>
</dbReference>
<keyword evidence="3" id="KW-1185">Reference proteome</keyword>
<protein>
    <submittedName>
        <fullName evidence="2">Uncharacterized protein</fullName>
    </submittedName>
</protein>
<feature type="signal peptide" evidence="1">
    <location>
        <begin position="1"/>
        <end position="23"/>
    </location>
</feature>